<feature type="transmembrane region" description="Helical" evidence="8">
    <location>
        <begin position="65"/>
        <end position="86"/>
    </location>
</feature>
<proteinExistence type="inferred from homology"/>
<comment type="similarity">
    <text evidence="7 8">Belongs to the SFT2 family.</text>
</comment>
<feature type="transmembrane region" description="Helical" evidence="8">
    <location>
        <begin position="125"/>
        <end position="143"/>
    </location>
</feature>
<sequence>MMDKIKAAVGMQEQQEKGLLGQVDEAMTLSWKNRLIGFGCCFGFGMLLTIISIPMLWTMQITKFAVIYSVGSVVSVMSTLFLMGPVKQCQRMLEEKRILATIVYIAAIAGTLAVAFTTGNAGLCLIMLIIQLLALIWYCLTWVPGGQAAIKAMIFRSG</sequence>
<evidence type="ECO:0000256" key="6">
    <source>
        <dbReference type="ARBA" id="ARBA00023136"/>
    </source>
</evidence>
<evidence type="ECO:0000256" key="8">
    <source>
        <dbReference type="RuleBase" id="RU363111"/>
    </source>
</evidence>
<dbReference type="STRING" id="33097.A0A150GV59"/>
<dbReference type="GO" id="GO:0005737">
    <property type="term" value="C:cytoplasm"/>
    <property type="evidence" value="ECO:0007669"/>
    <property type="project" value="UniProtKB-ARBA"/>
</dbReference>
<dbReference type="EMBL" id="LSYV01000008">
    <property type="protein sequence ID" value="KXZ53220.1"/>
    <property type="molecule type" value="Genomic_DNA"/>
</dbReference>
<dbReference type="OrthoDB" id="73614at2759"/>
<dbReference type="GO" id="GO:0012505">
    <property type="term" value="C:endomembrane system"/>
    <property type="evidence" value="ECO:0007669"/>
    <property type="project" value="UniProtKB-ARBA"/>
</dbReference>
<organism evidence="9 10">
    <name type="scientific">Gonium pectorale</name>
    <name type="common">Green alga</name>
    <dbReference type="NCBI Taxonomy" id="33097"/>
    <lineage>
        <taxon>Eukaryota</taxon>
        <taxon>Viridiplantae</taxon>
        <taxon>Chlorophyta</taxon>
        <taxon>core chlorophytes</taxon>
        <taxon>Chlorophyceae</taxon>
        <taxon>CS clade</taxon>
        <taxon>Chlamydomonadales</taxon>
        <taxon>Volvocaceae</taxon>
        <taxon>Gonium</taxon>
    </lineage>
</organism>
<evidence type="ECO:0000313" key="9">
    <source>
        <dbReference type="EMBL" id="KXZ53220.1"/>
    </source>
</evidence>
<dbReference type="GO" id="GO:0016192">
    <property type="term" value="P:vesicle-mediated transport"/>
    <property type="evidence" value="ECO:0007669"/>
    <property type="project" value="InterPro"/>
</dbReference>
<name>A0A150GV59_GONPE</name>
<keyword evidence="6 8" id="KW-0472">Membrane</keyword>
<dbReference type="Pfam" id="PF04178">
    <property type="entry name" value="Got1"/>
    <property type="match status" value="1"/>
</dbReference>
<evidence type="ECO:0000256" key="1">
    <source>
        <dbReference type="ARBA" id="ARBA00004141"/>
    </source>
</evidence>
<dbReference type="PANTHER" id="PTHR23137:SF6">
    <property type="entry name" value="VESICLE TRANSPORT PROTEIN"/>
    <property type="match status" value="1"/>
</dbReference>
<comment type="caution">
    <text evidence="9">The sequence shown here is derived from an EMBL/GenBank/DDBJ whole genome shotgun (WGS) entry which is preliminary data.</text>
</comment>
<dbReference type="PANTHER" id="PTHR23137">
    <property type="entry name" value="VESICLE TRANSPORT PROTEIN-RELATED"/>
    <property type="match status" value="1"/>
</dbReference>
<evidence type="ECO:0000256" key="4">
    <source>
        <dbReference type="ARBA" id="ARBA00022927"/>
    </source>
</evidence>
<keyword evidence="10" id="KW-1185">Reference proteome</keyword>
<feature type="transmembrane region" description="Helical" evidence="8">
    <location>
        <begin position="35"/>
        <end position="59"/>
    </location>
</feature>
<dbReference type="GO" id="GO:0016020">
    <property type="term" value="C:membrane"/>
    <property type="evidence" value="ECO:0007669"/>
    <property type="project" value="UniProtKB-SubCell"/>
</dbReference>
<evidence type="ECO:0000313" key="10">
    <source>
        <dbReference type="Proteomes" id="UP000075714"/>
    </source>
</evidence>
<evidence type="ECO:0000256" key="3">
    <source>
        <dbReference type="ARBA" id="ARBA00022692"/>
    </source>
</evidence>
<gene>
    <name evidence="9" type="ORF">GPECTOR_7g1113</name>
</gene>
<evidence type="ECO:0000256" key="5">
    <source>
        <dbReference type="ARBA" id="ARBA00022989"/>
    </source>
</evidence>
<dbReference type="AlphaFoldDB" id="A0A150GV59"/>
<dbReference type="GO" id="GO:0015031">
    <property type="term" value="P:protein transport"/>
    <property type="evidence" value="ECO:0007669"/>
    <property type="project" value="UniProtKB-KW"/>
</dbReference>
<comment type="subcellular location">
    <subcellularLocation>
        <location evidence="1 8">Membrane</location>
        <topology evidence="1 8">Multi-pass membrane protein</topology>
    </subcellularLocation>
</comment>
<dbReference type="Proteomes" id="UP000075714">
    <property type="component" value="Unassembled WGS sequence"/>
</dbReference>
<reference evidence="10" key="1">
    <citation type="journal article" date="2016" name="Nat. Commun.">
        <title>The Gonium pectorale genome demonstrates co-option of cell cycle regulation during the evolution of multicellularity.</title>
        <authorList>
            <person name="Hanschen E.R."/>
            <person name="Marriage T.N."/>
            <person name="Ferris P.J."/>
            <person name="Hamaji T."/>
            <person name="Toyoda A."/>
            <person name="Fujiyama A."/>
            <person name="Neme R."/>
            <person name="Noguchi H."/>
            <person name="Minakuchi Y."/>
            <person name="Suzuki M."/>
            <person name="Kawai-Toyooka H."/>
            <person name="Smith D.R."/>
            <person name="Sparks H."/>
            <person name="Anderson J."/>
            <person name="Bakaric R."/>
            <person name="Luria V."/>
            <person name="Karger A."/>
            <person name="Kirschner M.W."/>
            <person name="Durand P.M."/>
            <person name="Michod R.E."/>
            <person name="Nozaki H."/>
            <person name="Olson B.J."/>
        </authorList>
    </citation>
    <scope>NUCLEOTIDE SEQUENCE [LARGE SCALE GENOMIC DNA]</scope>
    <source>
        <strain evidence="10">NIES-2863</strain>
    </source>
</reference>
<keyword evidence="3 8" id="KW-0812">Transmembrane</keyword>
<protein>
    <recommendedName>
        <fullName evidence="8">Vesicle transport protein</fullName>
    </recommendedName>
</protein>
<keyword evidence="2 8" id="KW-0813">Transport</keyword>
<accession>A0A150GV59</accession>
<dbReference type="InterPro" id="IPR007305">
    <property type="entry name" value="Vesicle_transpt_Got1/SFT2"/>
</dbReference>
<keyword evidence="4 8" id="KW-0653">Protein transport</keyword>
<feature type="transmembrane region" description="Helical" evidence="8">
    <location>
        <begin position="98"/>
        <end position="119"/>
    </location>
</feature>
<evidence type="ECO:0000256" key="2">
    <source>
        <dbReference type="ARBA" id="ARBA00022448"/>
    </source>
</evidence>
<comment type="function">
    <text evidence="8">May be involved in fusion of retrograde transport vesicles derived from an endocytic compartment with the Golgi complex.</text>
</comment>
<evidence type="ECO:0000256" key="7">
    <source>
        <dbReference type="ARBA" id="ARBA00025800"/>
    </source>
</evidence>
<dbReference type="InterPro" id="IPR011691">
    <property type="entry name" value="Vesicle_transpt_SFT2"/>
</dbReference>
<keyword evidence="5 8" id="KW-1133">Transmembrane helix</keyword>